<reference evidence="1 2" key="1">
    <citation type="submission" date="2015-04" db="EMBL/GenBank/DDBJ databases">
        <authorList>
            <person name="Syromyatnikov M.Y."/>
            <person name="Popov V.N."/>
        </authorList>
    </citation>
    <scope>NUCLEOTIDE SEQUENCE [LARGE SCALE GENOMIC DNA]</scope>
</reference>
<gene>
    <name evidence="1" type="ORF">CLUMA_CG002232</name>
</gene>
<dbReference type="OrthoDB" id="417678at2759"/>
<proteinExistence type="predicted"/>
<protein>
    <submittedName>
        <fullName evidence="1">CLUMA_CG002232, isoform A</fullName>
    </submittedName>
</protein>
<dbReference type="Proteomes" id="UP000183832">
    <property type="component" value="Unassembled WGS sequence"/>
</dbReference>
<dbReference type="AlphaFoldDB" id="A0A1J1HK70"/>
<keyword evidence="2" id="KW-1185">Reference proteome</keyword>
<organism evidence="1 2">
    <name type="scientific">Clunio marinus</name>
    <dbReference type="NCBI Taxonomy" id="568069"/>
    <lineage>
        <taxon>Eukaryota</taxon>
        <taxon>Metazoa</taxon>
        <taxon>Ecdysozoa</taxon>
        <taxon>Arthropoda</taxon>
        <taxon>Hexapoda</taxon>
        <taxon>Insecta</taxon>
        <taxon>Pterygota</taxon>
        <taxon>Neoptera</taxon>
        <taxon>Endopterygota</taxon>
        <taxon>Diptera</taxon>
        <taxon>Nematocera</taxon>
        <taxon>Chironomoidea</taxon>
        <taxon>Chironomidae</taxon>
        <taxon>Clunio</taxon>
    </lineage>
</organism>
<accession>A0A1J1HK70</accession>
<evidence type="ECO:0000313" key="2">
    <source>
        <dbReference type="Proteomes" id="UP000183832"/>
    </source>
</evidence>
<sequence>MMMIINDFPDPNLSYILAVQPDSLTAISVVEIFAKAMNQEEIRINICAKKEEVFLMNSDLISQRVCNHLTLNLKLHSDYLESKDFKFSMTGLNLALKSEILAEQFYESQS</sequence>
<dbReference type="EMBL" id="CVRI01000008">
    <property type="protein sequence ID" value="CRK88447.1"/>
    <property type="molecule type" value="Genomic_DNA"/>
</dbReference>
<name>A0A1J1HK70_9DIPT</name>
<evidence type="ECO:0000313" key="1">
    <source>
        <dbReference type="EMBL" id="CRK88447.1"/>
    </source>
</evidence>